<dbReference type="PROSITE" id="PS51450">
    <property type="entry name" value="LRR"/>
    <property type="match status" value="1"/>
</dbReference>
<evidence type="ECO:0000313" key="2">
    <source>
        <dbReference type="Proteomes" id="UP000241137"/>
    </source>
</evidence>
<dbReference type="SUPFAM" id="SSF52058">
    <property type="entry name" value="L domain-like"/>
    <property type="match status" value="1"/>
</dbReference>
<proteinExistence type="predicted"/>
<evidence type="ECO:0000313" key="1">
    <source>
        <dbReference type="EMBL" id="AFX92572.1"/>
    </source>
</evidence>
<dbReference type="EMBL" id="JX975216">
    <property type="protein sequence ID" value="AFX92572.1"/>
    <property type="molecule type" value="Genomic_DNA"/>
</dbReference>
<reference evidence="1 2" key="1">
    <citation type="journal article" date="2014" name="Virus Genes">
        <title>Complete genome sequence of Courdo11 virus, a member of the family Mimiviridae.</title>
        <authorList>
            <person name="Yoosuf N."/>
            <person name="Pagnier I."/>
            <person name="Fournous G."/>
            <person name="Robert C."/>
            <person name="La Scola B."/>
            <person name="Raoult D."/>
            <person name="Colson P."/>
        </authorList>
    </citation>
    <scope>NUCLEOTIDE SEQUENCE [LARGE SCALE GENOMIC DNA]</scope>
</reference>
<dbReference type="InterPro" id="IPR001611">
    <property type="entry name" value="Leu-rich_rpt"/>
</dbReference>
<organism evidence="1 2">
    <name type="scientific">Megavirus courdo11</name>
    <dbReference type="NCBI Taxonomy" id="1128140"/>
    <lineage>
        <taxon>Viruses</taxon>
        <taxon>Varidnaviria</taxon>
        <taxon>Bamfordvirae</taxon>
        <taxon>Nucleocytoviricota</taxon>
        <taxon>Megaviricetes</taxon>
        <taxon>Imitervirales</taxon>
        <taxon>Mimiviridae</taxon>
        <taxon>Megamimivirinae</taxon>
        <taxon>Megavirus</taxon>
        <taxon>Megavirus chilense</taxon>
    </lineage>
</organism>
<protein>
    <submittedName>
        <fullName evidence="1">Putative leucine-rich repeat protein</fullName>
    </submittedName>
</protein>
<accession>K7YF66</accession>
<dbReference type="Proteomes" id="UP000241137">
    <property type="component" value="Segment"/>
</dbReference>
<gene>
    <name evidence="1" type="ORF">CE11_00546</name>
</gene>
<sequence>MHAKSHRYPDNDDIETDTTYYDEKEKYFDLGYQRLKYIDINIYPEFTYLKKLFLNNNSLKNLPNPKYLPNLFQ</sequence>
<name>K7YF66_9VIRU</name>